<dbReference type="PANTHER" id="PTHR22602">
    <property type="entry name" value="TRANSFERASE CAF17, MITOCHONDRIAL-RELATED"/>
    <property type="match status" value="1"/>
</dbReference>
<dbReference type="InterPro" id="IPR017703">
    <property type="entry name" value="YgfZ/GCV_T_CS"/>
</dbReference>
<evidence type="ECO:0000313" key="3">
    <source>
        <dbReference type="Proteomes" id="UP000031666"/>
    </source>
</evidence>
<dbReference type="Gene3D" id="3.30.70.1630">
    <property type="match status" value="1"/>
</dbReference>
<gene>
    <name evidence="2" type="ORF">JCM19241_4728</name>
</gene>
<dbReference type="EMBL" id="BBSC01000009">
    <property type="protein sequence ID" value="GAM77605.1"/>
    <property type="molecule type" value="Genomic_DNA"/>
</dbReference>
<dbReference type="GO" id="GO:0016226">
    <property type="term" value="P:iron-sulfur cluster assembly"/>
    <property type="evidence" value="ECO:0007669"/>
    <property type="project" value="TreeGrafter"/>
</dbReference>
<reference evidence="2 3" key="1">
    <citation type="submission" date="2015-01" db="EMBL/GenBank/DDBJ databases">
        <title>Vibrio sp. C94 JCM 19241 whole genome shotgun sequence.</title>
        <authorList>
            <person name="Sawabe T."/>
            <person name="Meirelles P."/>
            <person name="Feng G."/>
            <person name="Sayaka M."/>
            <person name="Hattori M."/>
            <person name="Ohkuma M."/>
        </authorList>
    </citation>
    <scope>NUCLEOTIDE SEQUENCE [LARGE SCALE GENOMIC DNA]</scope>
    <source>
        <strain evidence="3">JCM 19241</strain>
    </source>
</reference>
<dbReference type="Gene3D" id="2.40.30.160">
    <property type="match status" value="1"/>
</dbReference>
<proteinExistence type="predicted"/>
<dbReference type="InterPro" id="IPR045179">
    <property type="entry name" value="YgfZ/GcvT"/>
</dbReference>
<dbReference type="SUPFAM" id="SSF103025">
    <property type="entry name" value="Folate-binding domain"/>
    <property type="match status" value="1"/>
</dbReference>
<dbReference type="STRING" id="1481914.JCM19241_4728"/>
<dbReference type="NCBIfam" id="NF007110">
    <property type="entry name" value="PRK09559.1"/>
    <property type="match status" value="1"/>
</dbReference>
<dbReference type="NCBIfam" id="TIGR03317">
    <property type="entry name" value="ygfZ_signature"/>
    <property type="match status" value="1"/>
</dbReference>
<dbReference type="Proteomes" id="UP000031666">
    <property type="component" value="Unassembled WGS sequence"/>
</dbReference>
<dbReference type="SUPFAM" id="SSF101790">
    <property type="entry name" value="Aminomethyltransferase beta-barrel domain"/>
    <property type="match status" value="1"/>
</dbReference>
<dbReference type="Gene3D" id="3.30.70.1400">
    <property type="entry name" value="Aminomethyltransferase beta-barrel domains"/>
    <property type="match status" value="1"/>
</dbReference>
<dbReference type="AlphaFoldDB" id="A0A0B8QD45"/>
<accession>A0A0B8QD45</accession>
<dbReference type="InterPro" id="IPR029043">
    <property type="entry name" value="GcvT/YgfZ_C"/>
</dbReference>
<dbReference type="Pfam" id="PF21130">
    <property type="entry name" value="YgfZ_barrel"/>
    <property type="match status" value="1"/>
</dbReference>
<dbReference type="InterPro" id="IPR048451">
    <property type="entry name" value="YgfZ_barrel"/>
</dbReference>
<comment type="caution">
    <text evidence="2">The sequence shown here is derived from an EMBL/GenBank/DDBJ whole genome shotgun (WGS) entry which is preliminary data.</text>
</comment>
<evidence type="ECO:0000259" key="1">
    <source>
        <dbReference type="Pfam" id="PF21130"/>
    </source>
</evidence>
<evidence type="ECO:0000313" key="2">
    <source>
        <dbReference type="EMBL" id="GAM77605.1"/>
    </source>
</evidence>
<name>A0A0B8QD45_9VIBR</name>
<protein>
    <submittedName>
        <fullName evidence="2">Folate-dependent protein</fullName>
    </submittedName>
</protein>
<feature type="domain" description="tRNA-modifying protein YgfZ-like beta-barrel" evidence="1">
    <location>
        <begin position="223"/>
        <end position="286"/>
    </location>
</feature>
<sequence length="303" mass="33412">MNLPALAWTELNQWKAITVTGDDKKSYLQGQVTCDLVTLDLGSSTLGAHCDAKGKMWSIFRLFNHAQGYALWQPASGIDTAFTELKKYSVFSKVEMNISDAVSLGVLGKKAESFIDTLSDSRDSVRAIEGGSAIKVDDERWLLLVDSNTAEQLKAKLTDIEQLDASIWDGLDIAQGIPRIEAKDQSQHIPQNLNLQALGGVSFDKGCYTGQETVARAKYRGINKRVMRIISGAAQGDSFEFERQVGENWRGAGEALAHFVAEDGTAMALIVVNKDLEDETKLRLKETPENIWKLEPLPYALDD</sequence>
<organism evidence="2 3">
    <name type="scientific">Vibrio ishigakensis</name>
    <dbReference type="NCBI Taxonomy" id="1481914"/>
    <lineage>
        <taxon>Bacteria</taxon>
        <taxon>Pseudomonadati</taxon>
        <taxon>Pseudomonadota</taxon>
        <taxon>Gammaproteobacteria</taxon>
        <taxon>Vibrionales</taxon>
        <taxon>Vibrionaceae</taxon>
        <taxon>Vibrio</taxon>
    </lineage>
</organism>
<reference evidence="2 3" key="2">
    <citation type="submission" date="2015-01" db="EMBL/GenBank/DDBJ databases">
        <authorList>
            <consortium name="NBRP consortium"/>
            <person name="Sawabe T."/>
            <person name="Meirelles P."/>
            <person name="Feng G."/>
            <person name="Sayaka M."/>
            <person name="Hattori M."/>
            <person name="Ohkuma M."/>
        </authorList>
    </citation>
    <scope>NUCLEOTIDE SEQUENCE [LARGE SCALE GENOMIC DNA]</scope>
    <source>
        <strain evidence="3">JCM 19241</strain>
    </source>
</reference>
<dbReference type="PANTHER" id="PTHR22602:SF0">
    <property type="entry name" value="TRANSFERASE CAF17, MITOCHONDRIAL-RELATED"/>
    <property type="match status" value="1"/>
</dbReference>